<evidence type="ECO:0000256" key="16">
    <source>
        <dbReference type="HAMAP-Rule" id="MF_01274"/>
    </source>
</evidence>
<keyword evidence="7 16" id="KW-0963">Cytoplasm</keyword>
<name>A0A2I7N850_9NEIS</name>
<evidence type="ECO:0000313" key="17">
    <source>
        <dbReference type="EMBL" id="AUR52639.1"/>
    </source>
</evidence>
<comment type="caution">
    <text evidence="16">Lacks conserved residue(s) required for the propagation of feature annotation.</text>
</comment>
<comment type="similarity">
    <text evidence="14 16">Belongs to the type III pantothenate kinase family.</text>
</comment>
<dbReference type="PANTHER" id="PTHR34265">
    <property type="entry name" value="TYPE III PANTOTHENATE KINASE"/>
    <property type="match status" value="1"/>
</dbReference>
<dbReference type="SUPFAM" id="SSF53067">
    <property type="entry name" value="Actin-like ATPase domain"/>
    <property type="match status" value="2"/>
</dbReference>
<keyword evidence="12 16" id="KW-0630">Potassium</keyword>
<dbReference type="Pfam" id="PF03309">
    <property type="entry name" value="Pan_kinase"/>
    <property type="match status" value="1"/>
</dbReference>
<dbReference type="GO" id="GO:0046872">
    <property type="term" value="F:metal ion binding"/>
    <property type="evidence" value="ECO:0007669"/>
    <property type="project" value="UniProtKB-KW"/>
</dbReference>
<dbReference type="GO" id="GO:0015937">
    <property type="term" value="P:coenzyme A biosynthetic process"/>
    <property type="evidence" value="ECO:0007669"/>
    <property type="project" value="UniProtKB-UniRule"/>
</dbReference>
<evidence type="ECO:0000256" key="10">
    <source>
        <dbReference type="ARBA" id="ARBA00022777"/>
    </source>
</evidence>
<evidence type="ECO:0000256" key="11">
    <source>
        <dbReference type="ARBA" id="ARBA00022840"/>
    </source>
</evidence>
<keyword evidence="8 16" id="KW-0808">Transferase</keyword>
<dbReference type="EC" id="2.7.1.33" evidence="6 16"/>
<dbReference type="EMBL" id="CP024847">
    <property type="protein sequence ID" value="AUR52639.1"/>
    <property type="molecule type" value="Genomic_DNA"/>
</dbReference>
<comment type="subunit">
    <text evidence="5 16">Homodimer.</text>
</comment>
<dbReference type="NCBIfam" id="TIGR00671">
    <property type="entry name" value="baf"/>
    <property type="match status" value="1"/>
</dbReference>
<dbReference type="GO" id="GO:0004594">
    <property type="term" value="F:pantothenate kinase activity"/>
    <property type="evidence" value="ECO:0007669"/>
    <property type="project" value="UniProtKB-UniRule"/>
</dbReference>
<evidence type="ECO:0000256" key="4">
    <source>
        <dbReference type="ARBA" id="ARBA00005225"/>
    </source>
</evidence>
<evidence type="ECO:0000256" key="13">
    <source>
        <dbReference type="ARBA" id="ARBA00022993"/>
    </source>
</evidence>
<comment type="subcellular location">
    <subcellularLocation>
        <location evidence="3 16">Cytoplasm</location>
    </subcellularLocation>
</comment>
<comment type="cofactor">
    <cofactor evidence="2">
        <name>K(+)</name>
        <dbReference type="ChEBI" id="CHEBI:29103"/>
    </cofactor>
</comment>
<sequence length="258" mass="27800">MNLCLDVGNTQIHGGVFANSGKLVAQFRHNTSHVGSSDQFAMFLLQVLREHDIDPTEIKKVAIASVVPSVDYSVASAFVKYFNLTPMFLTIGVKTGIKIASNNPGEIGADLIAGAVGGIVKHPGKHLLIFDFGTATTVIYITPDAEFVGGAVLPGIRLMMESLQNNTAKLFTVSISAPKQTISKDTRVAIQSGLYYTQIGAIKEFVARVADEYKIQREDMVVIGTGGFAPMLNTSNVFDEIVPDLLLIGLMKILEINQ</sequence>
<accession>A0A2I7N850</accession>
<feature type="binding site" evidence="16">
    <location>
        <position position="186"/>
    </location>
    <ligand>
        <name>substrate</name>
    </ligand>
</feature>
<evidence type="ECO:0000256" key="9">
    <source>
        <dbReference type="ARBA" id="ARBA00022741"/>
    </source>
</evidence>
<evidence type="ECO:0000256" key="7">
    <source>
        <dbReference type="ARBA" id="ARBA00022490"/>
    </source>
</evidence>
<dbReference type="InterPro" id="IPR043129">
    <property type="entry name" value="ATPase_NBD"/>
</dbReference>
<feature type="binding site" evidence="16">
    <location>
        <begin position="108"/>
        <end position="111"/>
    </location>
    <ligand>
        <name>substrate</name>
    </ligand>
</feature>
<dbReference type="UniPathway" id="UPA00241">
    <property type="reaction ID" value="UER00352"/>
</dbReference>
<dbReference type="CDD" id="cd24015">
    <property type="entry name" value="ASKHA_NBD_PanK-III"/>
    <property type="match status" value="1"/>
</dbReference>
<feature type="binding site" evidence="16">
    <location>
        <position position="134"/>
    </location>
    <ligand>
        <name>ATP</name>
        <dbReference type="ChEBI" id="CHEBI:30616"/>
    </ligand>
</feature>
<dbReference type="InterPro" id="IPR004619">
    <property type="entry name" value="Type_III_PanK"/>
</dbReference>
<reference evidence="18" key="1">
    <citation type="submission" date="2017-11" db="EMBL/GenBank/DDBJ databases">
        <authorList>
            <person name="Chan K.G."/>
            <person name="Lee L.S."/>
        </authorList>
    </citation>
    <scope>NUCLEOTIDE SEQUENCE [LARGE SCALE GENOMIC DNA]</scope>
    <source>
        <strain evidence="18">DSM 100970</strain>
    </source>
</reference>
<dbReference type="HAMAP" id="MF_01274">
    <property type="entry name" value="Pantothen_kinase_3"/>
    <property type="match status" value="1"/>
</dbReference>
<dbReference type="RefSeq" id="WP_102951927.1">
    <property type="nucleotide sequence ID" value="NZ_CP024847.1"/>
</dbReference>
<comment type="cofactor">
    <cofactor evidence="16">
        <name>NH4(+)</name>
        <dbReference type="ChEBI" id="CHEBI:28938"/>
    </cofactor>
    <cofactor evidence="16">
        <name>K(+)</name>
        <dbReference type="ChEBI" id="CHEBI:29103"/>
    </cofactor>
    <text evidence="16">A monovalent cation. Ammonium or potassium.</text>
</comment>
<dbReference type="GO" id="GO:0005524">
    <property type="term" value="F:ATP binding"/>
    <property type="evidence" value="ECO:0007669"/>
    <property type="project" value="UniProtKB-UniRule"/>
</dbReference>
<feature type="binding site" evidence="16">
    <location>
        <position position="131"/>
    </location>
    <ligand>
        <name>K(+)</name>
        <dbReference type="ChEBI" id="CHEBI:29103"/>
    </ligand>
</feature>
<dbReference type="GO" id="GO:0005737">
    <property type="term" value="C:cytoplasm"/>
    <property type="evidence" value="ECO:0007669"/>
    <property type="project" value="UniProtKB-SubCell"/>
</dbReference>
<evidence type="ECO:0000256" key="3">
    <source>
        <dbReference type="ARBA" id="ARBA00004496"/>
    </source>
</evidence>
<evidence type="ECO:0000313" key="18">
    <source>
        <dbReference type="Proteomes" id="UP000236655"/>
    </source>
</evidence>
<dbReference type="Gene3D" id="3.30.420.40">
    <property type="match status" value="2"/>
</dbReference>
<evidence type="ECO:0000256" key="1">
    <source>
        <dbReference type="ARBA" id="ARBA00001206"/>
    </source>
</evidence>
<comment type="pathway">
    <text evidence="4 16">Cofactor biosynthesis; coenzyme A biosynthesis; CoA from (R)-pantothenate: step 1/5.</text>
</comment>
<dbReference type="PANTHER" id="PTHR34265:SF1">
    <property type="entry name" value="TYPE III PANTOTHENATE KINASE"/>
    <property type="match status" value="1"/>
</dbReference>
<keyword evidence="16" id="KW-0479">Metal-binding</keyword>
<evidence type="ECO:0000256" key="6">
    <source>
        <dbReference type="ARBA" id="ARBA00012102"/>
    </source>
</evidence>
<keyword evidence="11 16" id="KW-0067">ATP-binding</keyword>
<keyword evidence="13 16" id="KW-0173">Coenzyme A biosynthesis</keyword>
<dbReference type="KEGG" id="nba:CUN60_10130"/>
<dbReference type="AlphaFoldDB" id="A0A2I7N850"/>
<feature type="active site" description="Proton acceptor" evidence="16">
    <location>
        <position position="110"/>
    </location>
</feature>
<organism evidence="17 18">
    <name type="scientific">Aquella oligotrophica</name>
    <dbReference type="NCBI Taxonomy" id="2067065"/>
    <lineage>
        <taxon>Bacteria</taxon>
        <taxon>Pseudomonadati</taxon>
        <taxon>Pseudomonadota</taxon>
        <taxon>Betaproteobacteria</taxon>
        <taxon>Neisseriales</taxon>
        <taxon>Neisseriaceae</taxon>
        <taxon>Aquella</taxon>
    </lineage>
</organism>
<dbReference type="Proteomes" id="UP000236655">
    <property type="component" value="Chromosome"/>
</dbReference>
<evidence type="ECO:0000256" key="15">
    <source>
        <dbReference type="ARBA" id="ARBA00040883"/>
    </source>
</evidence>
<keyword evidence="18" id="KW-1185">Reference proteome</keyword>
<evidence type="ECO:0000256" key="8">
    <source>
        <dbReference type="ARBA" id="ARBA00022679"/>
    </source>
</evidence>
<evidence type="ECO:0000256" key="12">
    <source>
        <dbReference type="ARBA" id="ARBA00022958"/>
    </source>
</evidence>
<proteinExistence type="inferred from homology"/>
<feature type="binding site" evidence="16">
    <location>
        <begin position="6"/>
        <end position="13"/>
    </location>
    <ligand>
        <name>ATP</name>
        <dbReference type="ChEBI" id="CHEBI:30616"/>
    </ligand>
</feature>
<keyword evidence="10 16" id="KW-0418">Kinase</keyword>
<evidence type="ECO:0000256" key="5">
    <source>
        <dbReference type="ARBA" id="ARBA00011738"/>
    </source>
</evidence>
<dbReference type="NCBIfam" id="NF009855">
    <property type="entry name" value="PRK13321.1"/>
    <property type="match status" value="1"/>
</dbReference>
<comment type="function">
    <text evidence="16">Catalyzes the phosphorylation of pantothenate (Pan), the first step in CoA biosynthesis.</text>
</comment>
<comment type="catalytic activity">
    <reaction evidence="1 16">
        <text>(R)-pantothenate + ATP = (R)-4'-phosphopantothenate + ADP + H(+)</text>
        <dbReference type="Rhea" id="RHEA:16373"/>
        <dbReference type="ChEBI" id="CHEBI:10986"/>
        <dbReference type="ChEBI" id="CHEBI:15378"/>
        <dbReference type="ChEBI" id="CHEBI:29032"/>
        <dbReference type="ChEBI" id="CHEBI:30616"/>
        <dbReference type="ChEBI" id="CHEBI:456216"/>
        <dbReference type="EC" id="2.7.1.33"/>
    </reaction>
</comment>
<evidence type="ECO:0000256" key="14">
    <source>
        <dbReference type="ARBA" id="ARBA00038036"/>
    </source>
</evidence>
<protein>
    <recommendedName>
        <fullName evidence="15 16">Type III pantothenate kinase</fullName>
        <ecNumber evidence="6 16">2.7.1.33</ecNumber>
    </recommendedName>
    <alternativeName>
        <fullName evidence="16">PanK-III</fullName>
    </alternativeName>
    <alternativeName>
        <fullName evidence="16">Pantothenic acid kinase</fullName>
    </alternativeName>
</protein>
<evidence type="ECO:0000256" key="2">
    <source>
        <dbReference type="ARBA" id="ARBA00001958"/>
    </source>
</evidence>
<gene>
    <name evidence="16" type="primary">coaX</name>
    <name evidence="17" type="ORF">CUN60_10130</name>
</gene>
<keyword evidence="9 16" id="KW-0547">Nucleotide-binding</keyword>
<dbReference type="OrthoDB" id="9807064at2"/>